<gene>
    <name evidence="2" type="ORF">IC231_10655</name>
</gene>
<dbReference type="Proteomes" id="UP000642468">
    <property type="component" value="Unassembled WGS sequence"/>
</dbReference>
<dbReference type="EMBL" id="JACWZZ010000002">
    <property type="protein sequence ID" value="MBD2715497.1"/>
    <property type="molecule type" value="Genomic_DNA"/>
</dbReference>
<keyword evidence="3" id="KW-1185">Reference proteome</keyword>
<dbReference type="InterPro" id="IPR056094">
    <property type="entry name" value="DUF7677"/>
</dbReference>
<evidence type="ECO:0000259" key="1">
    <source>
        <dbReference type="Pfam" id="PF24725"/>
    </source>
</evidence>
<comment type="caution">
    <text evidence="2">The sequence shown here is derived from an EMBL/GenBank/DDBJ whole genome shotgun (WGS) entry which is preliminary data.</text>
</comment>
<dbReference type="Pfam" id="PF24725">
    <property type="entry name" value="DUF7677"/>
    <property type="match status" value="1"/>
</dbReference>
<feature type="domain" description="DUF7677" evidence="1">
    <location>
        <begin position="3"/>
        <end position="61"/>
    </location>
</feature>
<proteinExistence type="predicted"/>
<sequence length="190" mass="22232">MLLSEDAKFVIQCFVYYLFKGTIAPELITSEPNYVQSLLREPQQLEYTFHLLANALRQDEGSAYSVAVEYLVAKYALHDHVRVEALLVSLHQTVFDDVYARFFQLACHFIYNTFDDPIQNPDYLLWLEGNGTDAVPTFATWTYEINRPFTDKVEAFSRALKRANERARRQFDDYAPAVWFTDDELEQDIY</sequence>
<dbReference type="RefSeq" id="WP_190784495.1">
    <property type="nucleotide sequence ID" value="NZ_JACWZZ010000002.1"/>
</dbReference>
<organism evidence="2 3">
    <name type="scientific">Hymenobacter duratus</name>
    <dbReference type="NCBI Taxonomy" id="2771356"/>
    <lineage>
        <taxon>Bacteria</taxon>
        <taxon>Pseudomonadati</taxon>
        <taxon>Bacteroidota</taxon>
        <taxon>Cytophagia</taxon>
        <taxon>Cytophagales</taxon>
        <taxon>Hymenobacteraceae</taxon>
        <taxon>Hymenobacter</taxon>
    </lineage>
</organism>
<evidence type="ECO:0000313" key="3">
    <source>
        <dbReference type="Proteomes" id="UP000642468"/>
    </source>
</evidence>
<protein>
    <recommendedName>
        <fullName evidence="1">DUF7677 domain-containing protein</fullName>
    </recommendedName>
</protein>
<reference evidence="2 3" key="1">
    <citation type="submission" date="2020-09" db="EMBL/GenBank/DDBJ databases">
        <authorList>
            <person name="Kim M.K."/>
        </authorList>
    </citation>
    <scope>NUCLEOTIDE SEQUENCE [LARGE SCALE GENOMIC DNA]</scope>
    <source>
        <strain evidence="2 3">BT646</strain>
    </source>
</reference>
<accession>A0ABR8JHD3</accession>
<name>A0ABR8JHD3_9BACT</name>
<evidence type="ECO:0000313" key="2">
    <source>
        <dbReference type="EMBL" id="MBD2715497.1"/>
    </source>
</evidence>